<evidence type="ECO:0000313" key="2">
    <source>
        <dbReference type="EMBL" id="KYK59618.1"/>
    </source>
</evidence>
<accession>A0A151GRC7</accession>
<gene>
    <name evidence="2" type="ORF">DCS_00751</name>
</gene>
<evidence type="ECO:0000313" key="3">
    <source>
        <dbReference type="Proteomes" id="UP000076580"/>
    </source>
</evidence>
<dbReference type="GeneID" id="63713394"/>
<comment type="caution">
    <text evidence="2">The sequence shown here is derived from an EMBL/GenBank/DDBJ whole genome shotgun (WGS) entry which is preliminary data.</text>
</comment>
<organism evidence="2 3">
    <name type="scientific">Drechmeria coniospora</name>
    <name type="common">Nematophagous fungus</name>
    <name type="synonym">Meria coniospora</name>
    <dbReference type="NCBI Taxonomy" id="98403"/>
    <lineage>
        <taxon>Eukaryota</taxon>
        <taxon>Fungi</taxon>
        <taxon>Dikarya</taxon>
        <taxon>Ascomycota</taxon>
        <taxon>Pezizomycotina</taxon>
        <taxon>Sordariomycetes</taxon>
        <taxon>Hypocreomycetidae</taxon>
        <taxon>Hypocreales</taxon>
        <taxon>Ophiocordycipitaceae</taxon>
        <taxon>Drechmeria</taxon>
    </lineage>
</organism>
<feature type="region of interest" description="Disordered" evidence="1">
    <location>
        <begin position="48"/>
        <end position="84"/>
    </location>
</feature>
<dbReference type="InParanoid" id="A0A151GRC7"/>
<dbReference type="AlphaFoldDB" id="A0A151GRC7"/>
<evidence type="ECO:0000256" key="1">
    <source>
        <dbReference type="SAM" id="MobiDB-lite"/>
    </source>
</evidence>
<keyword evidence="3" id="KW-1185">Reference proteome</keyword>
<name>A0A151GRC7_DRECN</name>
<feature type="compositionally biased region" description="Polar residues" evidence="1">
    <location>
        <begin position="55"/>
        <end position="64"/>
    </location>
</feature>
<reference evidence="2 3" key="1">
    <citation type="journal article" date="2016" name="Sci. Rep.">
        <title>Insights into Adaptations to a Near-Obligate Nematode Endoparasitic Lifestyle from the Finished Genome of Drechmeria coniospora.</title>
        <authorList>
            <person name="Zhang L."/>
            <person name="Zhou Z."/>
            <person name="Guo Q."/>
            <person name="Fokkens L."/>
            <person name="Miskei M."/>
            <person name="Pocsi I."/>
            <person name="Zhang W."/>
            <person name="Chen M."/>
            <person name="Wang L."/>
            <person name="Sun Y."/>
            <person name="Donzelli B.G."/>
            <person name="Gibson D.M."/>
            <person name="Nelson D.R."/>
            <person name="Luo J.G."/>
            <person name="Rep M."/>
            <person name="Liu H."/>
            <person name="Yang S."/>
            <person name="Wang J."/>
            <person name="Krasnoff S.B."/>
            <person name="Xu Y."/>
            <person name="Molnar I."/>
            <person name="Lin M."/>
        </authorList>
    </citation>
    <scope>NUCLEOTIDE SEQUENCE [LARGE SCALE GENOMIC DNA]</scope>
    <source>
        <strain evidence="2 3">ARSEF 6962</strain>
    </source>
</reference>
<dbReference type="EMBL" id="LAYC01000001">
    <property type="protein sequence ID" value="KYK59618.1"/>
    <property type="molecule type" value="Genomic_DNA"/>
</dbReference>
<sequence>MLGRWDLSNTGKVHCFRLKFTARELLVCNSEIRKHRAERRSLVDADADANLTHAKAQSGNTTVMETERKPTTTSPGISTDMPPPSGQIESAASCLDRVNDRDVISSYNGDIQDALIDLIDLIQTSDSTTAAEGKRGELVQTVVRFVELGAAVNDSENSMRETLRGIRTTFEEYTTERVDERGSPYQKLINLYSVRRKQKERRRRRKSRTRS</sequence>
<dbReference type="Proteomes" id="UP000076580">
    <property type="component" value="Chromosome 01"/>
</dbReference>
<dbReference type="RefSeq" id="XP_040658970.1">
    <property type="nucleotide sequence ID" value="XM_040798087.1"/>
</dbReference>
<proteinExistence type="predicted"/>
<protein>
    <submittedName>
        <fullName evidence="2">Uncharacterized protein</fullName>
    </submittedName>
</protein>